<keyword evidence="5" id="KW-1185">Reference proteome</keyword>
<evidence type="ECO:0000313" key="5">
    <source>
        <dbReference type="Proteomes" id="UP000011087"/>
    </source>
</evidence>
<evidence type="ECO:0000313" key="3">
    <source>
        <dbReference type="EMBL" id="EKX39978.1"/>
    </source>
</evidence>
<feature type="region of interest" description="Disordered" evidence="2">
    <location>
        <begin position="1102"/>
        <end position="1154"/>
    </location>
</feature>
<feature type="region of interest" description="Disordered" evidence="2">
    <location>
        <begin position="1"/>
        <end position="58"/>
    </location>
</feature>
<feature type="compositionally biased region" description="Basic and acidic residues" evidence="2">
    <location>
        <begin position="803"/>
        <end position="817"/>
    </location>
</feature>
<organism evidence="3">
    <name type="scientific">Guillardia theta (strain CCMP2712)</name>
    <name type="common">Cryptophyte</name>
    <dbReference type="NCBI Taxonomy" id="905079"/>
    <lineage>
        <taxon>Eukaryota</taxon>
        <taxon>Cryptophyceae</taxon>
        <taxon>Pyrenomonadales</taxon>
        <taxon>Geminigeraceae</taxon>
        <taxon>Guillardia</taxon>
    </lineage>
</organism>
<feature type="coiled-coil region" evidence="1">
    <location>
        <begin position="894"/>
        <end position="921"/>
    </location>
</feature>
<feature type="compositionally biased region" description="Basic and acidic residues" evidence="2">
    <location>
        <begin position="304"/>
        <end position="333"/>
    </location>
</feature>
<dbReference type="PANTHER" id="PTHR45615">
    <property type="entry name" value="MYOSIN HEAVY CHAIN, NON-MUSCLE"/>
    <property type="match status" value="1"/>
</dbReference>
<feature type="region of interest" description="Disordered" evidence="2">
    <location>
        <begin position="271"/>
        <end position="333"/>
    </location>
</feature>
<dbReference type="PaxDb" id="55529-EKX39978"/>
<feature type="compositionally biased region" description="Polar residues" evidence="2">
    <location>
        <begin position="283"/>
        <end position="294"/>
    </location>
</feature>
<reference evidence="4" key="3">
    <citation type="submission" date="2016-03" db="UniProtKB">
        <authorList>
            <consortium name="EnsemblProtists"/>
        </authorList>
    </citation>
    <scope>IDENTIFICATION</scope>
</reference>
<dbReference type="Proteomes" id="UP000011087">
    <property type="component" value="Unassembled WGS sequence"/>
</dbReference>
<sequence>MAAAGQGGGSSGGSTRQIGGASMWGRDETSGRSDANVADMRFPSSVRHSDSQPTHTLETYYPKMLEKLENMQEKQRQSDEIREQLERDKRELQRQLSSQTKKLELMETALENEKESSRIHANILNERIDALKDQIRAHEELNERSAKGNQELEHKEKEIQLLNEAIEELEREKDHAVLEERKRCEAETEKVLNFLAKTLEELEMAKEKNKEVFSLKKEILELQTQLEELPYAQKICDIYAEFFNFVDNCACLNEAGSHKWKETDRNIRIHRRTRVERGDRSASPFSKATASPRLSENDPILASTKDKSMSIESKDSSSKEMTDTSKKHSDNDFHRNFQMLQKQNMKETKSRKALLLGKEREIANLRKRMASFEVRSDAPQTVSSKQSVDPADIQQDSAAPHHLTESGDNQSYKMDSNDFLQVAAELKHCQEKLVYWQNESKYLAEQVRLLQKQCQESSLRRNEALKQVQDLQIRLKEQEIMHTSKESAYTEASQKNLDSLESQLETAKSQCRIFSDELLDKTSEISNLKSLIQKYETDKFTIQRSFDQKLSKSNLQLSVCRDYTKELQDQIQKFSNEMRNVTIQISETFRGTSQKSSNPYMHESQDMLNTTSAISNIMNDMNYIQRNFDRLATDIQPFLNSHATNQNDLELHDPTFKQSDKRNTTSQCQYQAQMEIWKRAFNENANKLDFLLRMMLSQKLTGIQCQVCTEISDCWNALTELMDLPLRFACPGGHDVKLSSEVHGTINHIGNDMQDDVDLHVLPVHKLSDICDEHNYQDPSPPPSEDIRKVNIKLNFSELDELGSSHEGRERSGDYRQRPRLPKKSVESDCQPSDTSALVERLQHQNSALSHQLSLKSTEVEILYGELENIKSSLGNEEFSISDLHTELSIAAVKAEAQLQILQLEERVRELEDERDDREFTPRYREFEKKFEILETEESVISRAVSLGLVVDGKVFENVRESVKSLSNLIVEEVQSMNEILEWNLEELQVTIREREGHVIEDLESMRRKYEREIAEPLQTKLLEEQNTISQCRQRNAKQDLLIFFKDVQLEQFRSKYSKAVSIISESFSTMSELAGIYQDLFEACAIQSSLETAKRMVLSTPTNHDEENHMTGQKEREEDNPSVKNMIMEKKSPHSSEEHASPQTSSPKELKPLIEINDKPKSELTDMISLPCKIEVCIKTARISDKHDMEELGFPYLIVVLDHKNGRSARRKTLIGESKIHTDVKRSLARLAACPCLSRCCRRELVVIMEETFKFDVFKIDQKFAFTLFNGPGAHADKSSKIPKMIGCGNLPVARIMHQLESVDPTSISLSDGDETIGNLFVQFSFVSSLNMVDRAFSMAESEPGEVSHFDHLLSFPQEIAPVFDSLTAEQEDRRIFDYVRNREVGRNLERINEILDQATKERIESDVLLDKLYSTKLSAMQRLLTEQIERGFKKSLRYRKKGCGSPLELQTVSVHRQQQDIDFRVKIPPAVLSVYRMLQDEKDVCEGLQAECRERCLPLEHSDLNDIEHSVAQQVEDVAAAYLPMPDKEIHDLVSAITQEELKDTQVHDRIAEEKAQAARARALTDALSQGLKIVNASAPLP</sequence>
<dbReference type="HOGENOM" id="CLU_244996_0_0_1"/>
<keyword evidence="1" id="KW-0175">Coiled coil</keyword>
<feature type="coiled-coil region" evidence="1">
    <location>
        <begin position="461"/>
        <end position="517"/>
    </location>
</feature>
<feature type="coiled-coil region" evidence="1">
    <location>
        <begin position="971"/>
        <end position="1013"/>
    </location>
</feature>
<feature type="compositionally biased region" description="Gly residues" evidence="2">
    <location>
        <begin position="1"/>
        <end position="12"/>
    </location>
</feature>
<reference evidence="3 5" key="1">
    <citation type="journal article" date="2012" name="Nature">
        <title>Algal genomes reveal evolutionary mosaicism and the fate of nucleomorphs.</title>
        <authorList>
            <consortium name="DOE Joint Genome Institute"/>
            <person name="Curtis B.A."/>
            <person name="Tanifuji G."/>
            <person name="Burki F."/>
            <person name="Gruber A."/>
            <person name="Irimia M."/>
            <person name="Maruyama S."/>
            <person name="Arias M.C."/>
            <person name="Ball S.G."/>
            <person name="Gile G.H."/>
            <person name="Hirakawa Y."/>
            <person name="Hopkins J.F."/>
            <person name="Kuo A."/>
            <person name="Rensing S.A."/>
            <person name="Schmutz J."/>
            <person name="Symeonidi A."/>
            <person name="Elias M."/>
            <person name="Eveleigh R.J."/>
            <person name="Herman E.K."/>
            <person name="Klute M.J."/>
            <person name="Nakayama T."/>
            <person name="Obornik M."/>
            <person name="Reyes-Prieto A."/>
            <person name="Armbrust E.V."/>
            <person name="Aves S.J."/>
            <person name="Beiko R.G."/>
            <person name="Coutinho P."/>
            <person name="Dacks J.B."/>
            <person name="Durnford D.G."/>
            <person name="Fast N.M."/>
            <person name="Green B.R."/>
            <person name="Grisdale C.J."/>
            <person name="Hempel F."/>
            <person name="Henrissat B."/>
            <person name="Hoppner M.P."/>
            <person name="Ishida K."/>
            <person name="Kim E."/>
            <person name="Koreny L."/>
            <person name="Kroth P.G."/>
            <person name="Liu Y."/>
            <person name="Malik S.B."/>
            <person name="Maier U.G."/>
            <person name="McRose D."/>
            <person name="Mock T."/>
            <person name="Neilson J.A."/>
            <person name="Onodera N.T."/>
            <person name="Poole A.M."/>
            <person name="Pritham E.J."/>
            <person name="Richards T.A."/>
            <person name="Rocap G."/>
            <person name="Roy S.W."/>
            <person name="Sarai C."/>
            <person name="Schaack S."/>
            <person name="Shirato S."/>
            <person name="Slamovits C.H."/>
            <person name="Spencer D.F."/>
            <person name="Suzuki S."/>
            <person name="Worden A.Z."/>
            <person name="Zauner S."/>
            <person name="Barry K."/>
            <person name="Bell C."/>
            <person name="Bharti A.K."/>
            <person name="Crow J.A."/>
            <person name="Grimwood J."/>
            <person name="Kramer R."/>
            <person name="Lindquist E."/>
            <person name="Lucas S."/>
            <person name="Salamov A."/>
            <person name="McFadden G.I."/>
            <person name="Lane C.E."/>
            <person name="Keeling P.J."/>
            <person name="Gray M.W."/>
            <person name="Grigoriev I.V."/>
            <person name="Archibald J.M."/>
        </authorList>
    </citation>
    <scope>NUCLEOTIDE SEQUENCE</scope>
    <source>
        <strain evidence="3 5">CCMP2712</strain>
    </source>
</reference>
<feature type="compositionally biased region" description="Basic and acidic residues" evidence="2">
    <location>
        <begin position="1104"/>
        <end position="1141"/>
    </location>
</feature>
<feature type="coiled-coil region" evidence="1">
    <location>
        <begin position="64"/>
        <end position="225"/>
    </location>
</feature>
<name>L1IUR8_GUITC</name>
<evidence type="ECO:0000256" key="1">
    <source>
        <dbReference type="SAM" id="Coils"/>
    </source>
</evidence>
<protein>
    <recommendedName>
        <fullName evidence="6">C2 domain-containing protein</fullName>
    </recommendedName>
</protein>
<dbReference type="RefSeq" id="XP_005826958.1">
    <property type="nucleotide sequence ID" value="XM_005826901.1"/>
</dbReference>
<dbReference type="EnsemblProtists" id="EKX39978">
    <property type="protein sequence ID" value="EKX39978"/>
    <property type="gene ID" value="GUITHDRAFT_143134"/>
</dbReference>
<evidence type="ECO:0000256" key="2">
    <source>
        <dbReference type="SAM" id="MobiDB-lite"/>
    </source>
</evidence>
<dbReference type="PANTHER" id="PTHR45615:SF80">
    <property type="entry name" value="GRIP DOMAIN-CONTAINING PROTEIN"/>
    <property type="match status" value="1"/>
</dbReference>
<dbReference type="EMBL" id="JH993035">
    <property type="protein sequence ID" value="EKX39978.1"/>
    <property type="molecule type" value="Genomic_DNA"/>
</dbReference>
<accession>L1IUR8</accession>
<proteinExistence type="predicted"/>
<dbReference type="GeneID" id="17296666"/>
<dbReference type="OMA" id="CTHCESL"/>
<feature type="region of interest" description="Disordered" evidence="2">
    <location>
        <begin position="801"/>
        <end position="835"/>
    </location>
</feature>
<evidence type="ECO:0000313" key="4">
    <source>
        <dbReference type="EnsemblProtists" id="EKX39978"/>
    </source>
</evidence>
<gene>
    <name evidence="3" type="ORF">GUITHDRAFT_143134</name>
</gene>
<evidence type="ECO:0008006" key="6">
    <source>
        <dbReference type="Google" id="ProtNLM"/>
    </source>
</evidence>
<dbReference type="KEGG" id="gtt:GUITHDRAFT_143134"/>
<reference evidence="5" key="2">
    <citation type="submission" date="2012-11" db="EMBL/GenBank/DDBJ databases">
        <authorList>
            <person name="Kuo A."/>
            <person name="Curtis B.A."/>
            <person name="Tanifuji G."/>
            <person name="Burki F."/>
            <person name="Gruber A."/>
            <person name="Irimia M."/>
            <person name="Maruyama S."/>
            <person name="Arias M.C."/>
            <person name="Ball S.G."/>
            <person name="Gile G.H."/>
            <person name="Hirakawa Y."/>
            <person name="Hopkins J.F."/>
            <person name="Rensing S.A."/>
            <person name="Schmutz J."/>
            <person name="Symeonidi A."/>
            <person name="Elias M."/>
            <person name="Eveleigh R.J."/>
            <person name="Herman E.K."/>
            <person name="Klute M.J."/>
            <person name="Nakayama T."/>
            <person name="Obornik M."/>
            <person name="Reyes-Prieto A."/>
            <person name="Armbrust E.V."/>
            <person name="Aves S.J."/>
            <person name="Beiko R.G."/>
            <person name="Coutinho P."/>
            <person name="Dacks J.B."/>
            <person name="Durnford D.G."/>
            <person name="Fast N.M."/>
            <person name="Green B.R."/>
            <person name="Grisdale C."/>
            <person name="Hempe F."/>
            <person name="Henrissat B."/>
            <person name="Hoppner M.P."/>
            <person name="Ishida K.-I."/>
            <person name="Kim E."/>
            <person name="Koreny L."/>
            <person name="Kroth P.G."/>
            <person name="Liu Y."/>
            <person name="Malik S.-B."/>
            <person name="Maier U.G."/>
            <person name="McRose D."/>
            <person name="Mock T."/>
            <person name="Neilson J.A."/>
            <person name="Onodera N.T."/>
            <person name="Poole A.M."/>
            <person name="Pritham E.J."/>
            <person name="Richards T.A."/>
            <person name="Rocap G."/>
            <person name="Roy S.W."/>
            <person name="Sarai C."/>
            <person name="Schaack S."/>
            <person name="Shirato S."/>
            <person name="Slamovits C.H."/>
            <person name="Spencer D.F."/>
            <person name="Suzuki S."/>
            <person name="Worden A.Z."/>
            <person name="Zauner S."/>
            <person name="Barry K."/>
            <person name="Bell C."/>
            <person name="Bharti A.K."/>
            <person name="Crow J.A."/>
            <person name="Grimwood J."/>
            <person name="Kramer R."/>
            <person name="Lindquist E."/>
            <person name="Lucas S."/>
            <person name="Salamov A."/>
            <person name="McFadden G.I."/>
            <person name="Lane C.E."/>
            <person name="Keeling P.J."/>
            <person name="Gray M.W."/>
            <person name="Grigoriev I.V."/>
            <person name="Archibald J.M."/>
        </authorList>
    </citation>
    <scope>NUCLEOTIDE SEQUENCE</scope>
    <source>
        <strain evidence="5">CCMP2712</strain>
    </source>
</reference>